<sequence>MGGMGHNLDASVRRSEWTTQVHNEAALHDAFKRSDNVYLIFSANKSGEYFGYARMLAPISGDLATAASPVPPE</sequence>
<dbReference type="STRING" id="1507870.A0A1V8S7R7"/>
<dbReference type="EMBL" id="NAJO01000240">
    <property type="protein sequence ID" value="OQN95047.1"/>
    <property type="molecule type" value="Genomic_DNA"/>
</dbReference>
<dbReference type="CDD" id="cd21134">
    <property type="entry name" value="YTH"/>
    <property type="match status" value="1"/>
</dbReference>
<dbReference type="OrthoDB" id="306690at2759"/>
<evidence type="ECO:0000313" key="3">
    <source>
        <dbReference type="Proteomes" id="UP000192596"/>
    </source>
</evidence>
<protein>
    <recommendedName>
        <fullName evidence="1">YTH domain-containing protein</fullName>
    </recommendedName>
</protein>
<dbReference type="Proteomes" id="UP000192596">
    <property type="component" value="Unassembled WGS sequence"/>
</dbReference>
<dbReference type="PANTHER" id="PTHR12357:SF3">
    <property type="entry name" value="YTH DOMAIN-CONTAINING PROTEIN 1"/>
    <property type="match status" value="1"/>
</dbReference>
<dbReference type="InParanoid" id="A0A1V8S7R7"/>
<dbReference type="InterPro" id="IPR007275">
    <property type="entry name" value="YTH_domain"/>
</dbReference>
<feature type="non-terminal residue" evidence="2">
    <location>
        <position position="1"/>
    </location>
</feature>
<dbReference type="PROSITE" id="PS50882">
    <property type="entry name" value="YTH"/>
    <property type="match status" value="1"/>
</dbReference>
<keyword evidence="3" id="KW-1185">Reference proteome</keyword>
<dbReference type="GO" id="GO:1990247">
    <property type="term" value="F:N6-methyladenosine-containing RNA reader activity"/>
    <property type="evidence" value="ECO:0007669"/>
    <property type="project" value="TreeGrafter"/>
</dbReference>
<dbReference type="Pfam" id="PF04146">
    <property type="entry name" value="YTH"/>
    <property type="match status" value="1"/>
</dbReference>
<dbReference type="InterPro" id="IPR045168">
    <property type="entry name" value="YTH_prot"/>
</dbReference>
<comment type="caution">
    <text evidence="2">The sequence shown here is derived from an EMBL/GenBank/DDBJ whole genome shotgun (WGS) entry which is preliminary data.</text>
</comment>
<dbReference type="GO" id="GO:0000381">
    <property type="term" value="P:regulation of alternative mRNA splicing, via spliceosome"/>
    <property type="evidence" value="ECO:0007669"/>
    <property type="project" value="TreeGrafter"/>
</dbReference>
<feature type="domain" description="YTH" evidence="1">
    <location>
        <begin position="1"/>
        <end position="73"/>
    </location>
</feature>
<dbReference type="GO" id="GO:0000398">
    <property type="term" value="P:mRNA splicing, via spliceosome"/>
    <property type="evidence" value="ECO:0007669"/>
    <property type="project" value="TreeGrafter"/>
</dbReference>
<organism evidence="2 3">
    <name type="scientific">Cryoendolithus antarcticus</name>
    <dbReference type="NCBI Taxonomy" id="1507870"/>
    <lineage>
        <taxon>Eukaryota</taxon>
        <taxon>Fungi</taxon>
        <taxon>Dikarya</taxon>
        <taxon>Ascomycota</taxon>
        <taxon>Pezizomycotina</taxon>
        <taxon>Dothideomycetes</taxon>
        <taxon>Dothideomycetidae</taxon>
        <taxon>Cladosporiales</taxon>
        <taxon>Cladosporiaceae</taxon>
        <taxon>Cryoendolithus</taxon>
    </lineage>
</organism>
<dbReference type="GO" id="GO:0003729">
    <property type="term" value="F:mRNA binding"/>
    <property type="evidence" value="ECO:0007669"/>
    <property type="project" value="TreeGrafter"/>
</dbReference>
<evidence type="ECO:0000259" key="1">
    <source>
        <dbReference type="PROSITE" id="PS50882"/>
    </source>
</evidence>
<gene>
    <name evidence="2" type="ORF">B0A48_18876</name>
</gene>
<accession>A0A1V8S7R7</accession>
<evidence type="ECO:0000313" key="2">
    <source>
        <dbReference type="EMBL" id="OQN95047.1"/>
    </source>
</evidence>
<name>A0A1V8S7R7_9PEZI</name>
<dbReference type="GO" id="GO:0005654">
    <property type="term" value="C:nucleoplasm"/>
    <property type="evidence" value="ECO:0007669"/>
    <property type="project" value="TreeGrafter"/>
</dbReference>
<dbReference type="PANTHER" id="PTHR12357">
    <property type="entry name" value="YTH YT521-B HOMOLOGY DOMAIN-CONTAINING"/>
    <property type="match status" value="1"/>
</dbReference>
<proteinExistence type="predicted"/>
<reference evidence="3" key="1">
    <citation type="submission" date="2017-03" db="EMBL/GenBank/DDBJ databases">
        <title>Genomes of endolithic fungi from Antarctica.</title>
        <authorList>
            <person name="Coleine C."/>
            <person name="Masonjones S."/>
            <person name="Stajich J.E."/>
        </authorList>
    </citation>
    <scope>NUCLEOTIDE SEQUENCE [LARGE SCALE GENOMIC DNA]</scope>
    <source>
        <strain evidence="3">CCFEE 5527</strain>
    </source>
</reference>
<dbReference type="AlphaFoldDB" id="A0A1V8S7R7"/>
<dbReference type="Gene3D" id="3.10.590.10">
    <property type="entry name" value="ph1033 like domains"/>
    <property type="match status" value="1"/>
</dbReference>